<proteinExistence type="predicted"/>
<gene>
    <name evidence="4" type="ORF">LCGC14_2911900</name>
</gene>
<dbReference type="GO" id="GO:0022857">
    <property type="term" value="F:transmembrane transporter activity"/>
    <property type="evidence" value="ECO:0007669"/>
    <property type="project" value="TreeGrafter"/>
</dbReference>
<dbReference type="GO" id="GO:0005886">
    <property type="term" value="C:plasma membrane"/>
    <property type="evidence" value="ECO:0007669"/>
    <property type="project" value="TreeGrafter"/>
</dbReference>
<dbReference type="PANTHER" id="PTHR24220">
    <property type="entry name" value="IMPORT ATP-BINDING PROTEIN"/>
    <property type="match status" value="1"/>
</dbReference>
<organism evidence="4">
    <name type="scientific">marine sediment metagenome</name>
    <dbReference type="NCBI Taxonomy" id="412755"/>
    <lineage>
        <taxon>unclassified sequences</taxon>
        <taxon>metagenomes</taxon>
        <taxon>ecological metagenomes</taxon>
    </lineage>
</organism>
<evidence type="ECO:0000259" key="3">
    <source>
        <dbReference type="SMART" id="SM00382"/>
    </source>
</evidence>
<protein>
    <recommendedName>
        <fullName evidence="3">AAA+ ATPase domain-containing protein</fullName>
    </recommendedName>
</protein>
<dbReference type="SUPFAM" id="SSF52540">
    <property type="entry name" value="P-loop containing nucleoside triphosphate hydrolases"/>
    <property type="match status" value="1"/>
</dbReference>
<keyword evidence="1" id="KW-0547">Nucleotide-binding</keyword>
<sequence>VKATKKTVAVMKMFGLDLERLRVKAFTHKCRFTLDDGDICYIVGASGAGKSVILREIYSQTPENQRVRLDDIELEDDRSVVDCIDGSFFESLKALSKAGLNDVFTVLQTPSKLSEGQKYRYRLAKAIASGAKTIFADEFCSNLDRITAAVIAYNIHKLAKRFGRRFVLASSHDDLLGDLAADVLVIKHLTGKTEVVYRNAKRGENGSA</sequence>
<dbReference type="GO" id="GO:0016887">
    <property type="term" value="F:ATP hydrolysis activity"/>
    <property type="evidence" value="ECO:0007669"/>
    <property type="project" value="InterPro"/>
</dbReference>
<dbReference type="Gene3D" id="3.40.50.300">
    <property type="entry name" value="P-loop containing nucleotide triphosphate hydrolases"/>
    <property type="match status" value="2"/>
</dbReference>
<reference evidence="4" key="1">
    <citation type="journal article" date="2015" name="Nature">
        <title>Complex archaea that bridge the gap between prokaryotes and eukaryotes.</title>
        <authorList>
            <person name="Spang A."/>
            <person name="Saw J.H."/>
            <person name="Jorgensen S.L."/>
            <person name="Zaremba-Niedzwiedzka K."/>
            <person name="Martijn J."/>
            <person name="Lind A.E."/>
            <person name="van Eijk R."/>
            <person name="Schleper C."/>
            <person name="Guy L."/>
            <person name="Ettema T.J."/>
        </authorList>
    </citation>
    <scope>NUCLEOTIDE SEQUENCE</scope>
</reference>
<feature type="non-terminal residue" evidence="4">
    <location>
        <position position="1"/>
    </location>
</feature>
<dbReference type="GO" id="GO:0005524">
    <property type="term" value="F:ATP binding"/>
    <property type="evidence" value="ECO:0007669"/>
    <property type="project" value="UniProtKB-KW"/>
</dbReference>
<dbReference type="Pfam" id="PF00005">
    <property type="entry name" value="ABC_tran"/>
    <property type="match status" value="1"/>
</dbReference>
<accession>A0A0F8XRP5</accession>
<dbReference type="InterPro" id="IPR003593">
    <property type="entry name" value="AAA+_ATPase"/>
</dbReference>
<comment type="caution">
    <text evidence="4">The sequence shown here is derived from an EMBL/GenBank/DDBJ whole genome shotgun (WGS) entry which is preliminary data.</text>
</comment>
<dbReference type="CDD" id="cd00267">
    <property type="entry name" value="ABC_ATPase"/>
    <property type="match status" value="1"/>
</dbReference>
<dbReference type="InterPro" id="IPR015854">
    <property type="entry name" value="ABC_transpr_LolD-like"/>
</dbReference>
<dbReference type="PANTHER" id="PTHR24220:SF86">
    <property type="entry name" value="ABC TRANSPORTER ABCH.1"/>
    <property type="match status" value="1"/>
</dbReference>
<dbReference type="SMART" id="SM00382">
    <property type="entry name" value="AAA"/>
    <property type="match status" value="1"/>
</dbReference>
<dbReference type="InterPro" id="IPR027417">
    <property type="entry name" value="P-loop_NTPase"/>
</dbReference>
<feature type="domain" description="AAA+ ATPase" evidence="3">
    <location>
        <begin position="36"/>
        <end position="190"/>
    </location>
</feature>
<dbReference type="InterPro" id="IPR003439">
    <property type="entry name" value="ABC_transporter-like_ATP-bd"/>
</dbReference>
<evidence type="ECO:0000313" key="4">
    <source>
        <dbReference type="EMBL" id="KKK71638.1"/>
    </source>
</evidence>
<evidence type="ECO:0000256" key="2">
    <source>
        <dbReference type="ARBA" id="ARBA00022840"/>
    </source>
</evidence>
<keyword evidence="2" id="KW-0067">ATP-binding</keyword>
<dbReference type="EMBL" id="LAZR01057643">
    <property type="protein sequence ID" value="KKK71638.1"/>
    <property type="molecule type" value="Genomic_DNA"/>
</dbReference>
<evidence type="ECO:0000256" key="1">
    <source>
        <dbReference type="ARBA" id="ARBA00022741"/>
    </source>
</evidence>
<name>A0A0F8XRP5_9ZZZZ</name>
<dbReference type="AlphaFoldDB" id="A0A0F8XRP5"/>